<reference evidence="2 3" key="1">
    <citation type="submission" date="2018-01" db="EMBL/GenBank/DDBJ databases">
        <title>Draft Genome Sequence of Komagataeibacter maltaceti LMG 1529, a Vinegar Producing Acetic Acid Bacterium Isolated from Malt Vinegar Brewery Acetifiers.</title>
        <authorList>
            <person name="Zhang Q."/>
            <person name="Hollensteiner J."/>
            <person name="Poehlein A."/>
            <person name="Daniel R."/>
        </authorList>
    </citation>
    <scope>NUCLEOTIDE SEQUENCE [LARGE SCALE GENOMIC DNA]</scope>
    <source>
        <strain evidence="2 3">LMG 1529</strain>
    </source>
</reference>
<dbReference type="InterPro" id="IPR058625">
    <property type="entry name" value="MdtA-like_BSH"/>
</dbReference>
<dbReference type="Gene3D" id="2.40.30.170">
    <property type="match status" value="1"/>
</dbReference>
<dbReference type="PANTHER" id="PTHR30438">
    <property type="entry name" value="36 KDA ANTIGEN-RELATED"/>
    <property type="match status" value="1"/>
</dbReference>
<keyword evidence="3" id="KW-1185">Reference proteome</keyword>
<feature type="domain" description="Multidrug resistance protein MdtA-like barrel-sandwich hybrid" evidence="1">
    <location>
        <begin position="56"/>
        <end position="211"/>
    </location>
</feature>
<dbReference type="Gene3D" id="2.40.50.100">
    <property type="match status" value="1"/>
</dbReference>
<dbReference type="Pfam" id="PF25917">
    <property type="entry name" value="BSH_RND"/>
    <property type="match status" value="1"/>
</dbReference>
<sequence>MVRVNTRDLLIGAGLAVAIAGGGAAWFYVTHHDVLPAGIARANGRLELTRLDIAVKYPGRVTDLAFAEGDEVTAGQVLAHEDDAEARAQLDAGRAQMREARETGQRARAERDAQQVALHLAQLELDHAHVMARQHLVSDMEVQQRQADYDAHDAAEQAAEHAVAAADAQVQAAQAQADRAGTVVSDMVIHAPVSGRIEYRIVEKGAVVPGGGRIGSMLDPSDMYLTVFYPAEVAGALHVGDQARIVLDALHRQVIPATVSFVAPEAQFTPKYVETTTEREKLVYRVKLQVAPETAKQYGTMLKSGMTGDGYVRADPTIRWPDSLFLANAK</sequence>
<dbReference type="GO" id="GO:0005886">
    <property type="term" value="C:plasma membrane"/>
    <property type="evidence" value="ECO:0007669"/>
    <property type="project" value="TreeGrafter"/>
</dbReference>
<dbReference type="AlphaFoldDB" id="A0A2S3W5V9"/>
<comment type="caution">
    <text evidence="2">The sequence shown here is derived from an EMBL/GenBank/DDBJ whole genome shotgun (WGS) entry which is preliminary data.</text>
</comment>
<protein>
    <submittedName>
        <fullName evidence="2">Putative efflux pump membrane fusion protein</fullName>
    </submittedName>
</protein>
<dbReference type="PANTHER" id="PTHR30438:SF2">
    <property type="entry name" value="MEMBRANE PROTEIN"/>
    <property type="match status" value="1"/>
</dbReference>
<gene>
    <name evidence="2" type="ORF">KMAL_04560</name>
</gene>
<accession>A0A2S3W5V9</accession>
<proteinExistence type="predicted"/>
<dbReference type="Proteomes" id="UP000237344">
    <property type="component" value="Unassembled WGS sequence"/>
</dbReference>
<evidence type="ECO:0000313" key="2">
    <source>
        <dbReference type="EMBL" id="POF63923.1"/>
    </source>
</evidence>
<organism evidence="2 3">
    <name type="scientific">Novacetimonas maltaceti</name>
    <dbReference type="NCBI Taxonomy" id="1203393"/>
    <lineage>
        <taxon>Bacteria</taxon>
        <taxon>Pseudomonadati</taxon>
        <taxon>Pseudomonadota</taxon>
        <taxon>Alphaproteobacteria</taxon>
        <taxon>Acetobacterales</taxon>
        <taxon>Acetobacteraceae</taxon>
        <taxon>Novacetimonas</taxon>
    </lineage>
</organism>
<evidence type="ECO:0000313" key="3">
    <source>
        <dbReference type="Proteomes" id="UP000237344"/>
    </source>
</evidence>
<dbReference type="SUPFAM" id="SSF111369">
    <property type="entry name" value="HlyD-like secretion proteins"/>
    <property type="match status" value="2"/>
</dbReference>
<name>A0A2S3W5V9_9PROT</name>
<evidence type="ECO:0000259" key="1">
    <source>
        <dbReference type="Pfam" id="PF25917"/>
    </source>
</evidence>
<dbReference type="EMBL" id="POTC01000003">
    <property type="protein sequence ID" value="POF63923.1"/>
    <property type="molecule type" value="Genomic_DNA"/>
</dbReference>